<gene>
    <name evidence="9" type="ORF">FC49_GL001345</name>
</gene>
<evidence type="ECO:0000256" key="8">
    <source>
        <dbReference type="PIRSR" id="PIRSR614007-2"/>
    </source>
</evidence>
<accession>A0A0R1W8B9</accession>
<feature type="binding site" evidence="8">
    <location>
        <position position="89"/>
    </location>
    <ligand>
        <name>NAD(+)</name>
        <dbReference type="ChEBI" id="CHEBI:57540"/>
    </ligand>
</feature>
<dbReference type="Gene3D" id="3.40.50.720">
    <property type="entry name" value="NAD(P)-binding Rossmann-like Domain"/>
    <property type="match status" value="1"/>
</dbReference>
<keyword evidence="4" id="KW-0560">Oxidoreductase</keyword>
<comment type="caution">
    <text evidence="9">The sequence shown here is derived from an EMBL/GenBank/DDBJ whole genome shotgun (WGS) entry which is preliminary data.</text>
</comment>
<evidence type="ECO:0000256" key="2">
    <source>
        <dbReference type="ARBA" id="ARBA00006484"/>
    </source>
</evidence>
<comment type="similarity">
    <text evidence="2">Belongs to the short-chain dehydrogenases/reductases (SDR) family.</text>
</comment>
<evidence type="ECO:0000313" key="10">
    <source>
        <dbReference type="Proteomes" id="UP000050973"/>
    </source>
</evidence>
<organism evidence="9 10">
    <name type="scientific">Limosilactobacillus oris DSM 4864</name>
    <dbReference type="NCBI Taxonomy" id="1423779"/>
    <lineage>
        <taxon>Bacteria</taxon>
        <taxon>Bacillati</taxon>
        <taxon>Bacillota</taxon>
        <taxon>Bacilli</taxon>
        <taxon>Lactobacillales</taxon>
        <taxon>Lactobacillaceae</taxon>
        <taxon>Limosilactobacillus</taxon>
    </lineage>
</organism>
<protein>
    <recommendedName>
        <fullName evidence="3">diacetyl reductase [(S)-acetoin forming]</fullName>
        <ecNumber evidence="3">1.1.1.304</ecNumber>
    </recommendedName>
</protein>
<evidence type="ECO:0000256" key="7">
    <source>
        <dbReference type="PIRSR" id="PIRSR614007-1"/>
    </source>
</evidence>
<dbReference type="SUPFAM" id="SSF51735">
    <property type="entry name" value="NAD(P)-binding Rossmann-fold domains"/>
    <property type="match status" value="1"/>
</dbReference>
<evidence type="ECO:0000313" key="9">
    <source>
        <dbReference type="EMBL" id="KRM14176.1"/>
    </source>
</evidence>
<feature type="binding site" evidence="8">
    <location>
        <position position="160"/>
    </location>
    <ligand>
        <name>NAD(+)</name>
        <dbReference type="ChEBI" id="CHEBI:57540"/>
    </ligand>
</feature>
<dbReference type="RefSeq" id="WP_056984819.1">
    <property type="nucleotide sequence ID" value="NZ_AZGE01000037.1"/>
</dbReference>
<dbReference type="GO" id="GO:0008206">
    <property type="term" value="P:bile acid metabolic process"/>
    <property type="evidence" value="ECO:0007669"/>
    <property type="project" value="UniProtKB-ARBA"/>
</dbReference>
<dbReference type="PRINTS" id="PR00080">
    <property type="entry name" value="SDRFAMILY"/>
</dbReference>
<comment type="function">
    <text evidence="1">Catalyzes the irreversible reduction of 2,3-butanediol to (S)-acetoin in the presence of NADH.</text>
</comment>
<evidence type="ECO:0000256" key="5">
    <source>
        <dbReference type="ARBA" id="ARBA00023027"/>
    </source>
</evidence>
<evidence type="ECO:0000256" key="6">
    <source>
        <dbReference type="ARBA" id="ARBA00047315"/>
    </source>
</evidence>
<dbReference type="PATRIC" id="fig|1423779.3.peg.1384"/>
<feature type="binding site" evidence="8">
    <location>
        <position position="36"/>
    </location>
    <ligand>
        <name>NAD(+)</name>
        <dbReference type="ChEBI" id="CHEBI:57540"/>
    </ligand>
</feature>
<comment type="catalytic activity">
    <reaction evidence="6">
        <text>(S)-acetoin + NAD(+) = diacetyl + NADH + H(+)</text>
        <dbReference type="Rhea" id="RHEA:27286"/>
        <dbReference type="ChEBI" id="CHEBI:15378"/>
        <dbReference type="ChEBI" id="CHEBI:15687"/>
        <dbReference type="ChEBI" id="CHEBI:16583"/>
        <dbReference type="ChEBI" id="CHEBI:57540"/>
        <dbReference type="ChEBI" id="CHEBI:57945"/>
        <dbReference type="EC" id="1.1.1.304"/>
    </reaction>
</comment>
<dbReference type="InterPro" id="IPR002347">
    <property type="entry name" value="SDR_fam"/>
</dbReference>
<reference evidence="9 10" key="1">
    <citation type="journal article" date="2015" name="Genome Announc.">
        <title>Expanding the biotechnology potential of lactobacilli through comparative genomics of 213 strains and associated genera.</title>
        <authorList>
            <person name="Sun Z."/>
            <person name="Harris H.M."/>
            <person name="McCann A."/>
            <person name="Guo C."/>
            <person name="Argimon S."/>
            <person name="Zhang W."/>
            <person name="Yang X."/>
            <person name="Jeffery I.B."/>
            <person name="Cooney J.C."/>
            <person name="Kagawa T.F."/>
            <person name="Liu W."/>
            <person name="Song Y."/>
            <person name="Salvetti E."/>
            <person name="Wrobel A."/>
            <person name="Rasinkangas P."/>
            <person name="Parkhill J."/>
            <person name="Rea M.C."/>
            <person name="O'Sullivan O."/>
            <person name="Ritari J."/>
            <person name="Douillard F.P."/>
            <person name="Paul Ross R."/>
            <person name="Yang R."/>
            <person name="Briner A.E."/>
            <person name="Felis G.E."/>
            <person name="de Vos W.M."/>
            <person name="Barrangou R."/>
            <person name="Klaenhammer T.R."/>
            <person name="Caufield P.W."/>
            <person name="Cui Y."/>
            <person name="Zhang H."/>
            <person name="O'Toole P.W."/>
        </authorList>
    </citation>
    <scope>NUCLEOTIDE SEQUENCE [LARGE SCALE GENOMIC DNA]</scope>
    <source>
        <strain evidence="9 10">DSM 4864</strain>
    </source>
</reference>
<dbReference type="PROSITE" id="PS00061">
    <property type="entry name" value="ADH_SHORT"/>
    <property type="match status" value="1"/>
</dbReference>
<feature type="binding site" evidence="8">
    <location>
        <begin position="190"/>
        <end position="195"/>
    </location>
    <ligand>
        <name>NAD(+)</name>
        <dbReference type="ChEBI" id="CHEBI:57540"/>
    </ligand>
</feature>
<feature type="binding site" evidence="8">
    <location>
        <begin position="15"/>
        <end position="17"/>
    </location>
    <ligand>
        <name>NAD(+)</name>
        <dbReference type="ChEBI" id="CHEBI:57540"/>
    </ligand>
</feature>
<dbReference type="InterPro" id="IPR020904">
    <property type="entry name" value="Sc_DH/Rdtase_CS"/>
</dbReference>
<dbReference type="Proteomes" id="UP000050973">
    <property type="component" value="Unassembled WGS sequence"/>
</dbReference>
<evidence type="ECO:0000256" key="4">
    <source>
        <dbReference type="ARBA" id="ARBA00023002"/>
    </source>
</evidence>
<feature type="active site" description="Proton acceptor" evidence="7">
    <location>
        <position position="160"/>
    </location>
</feature>
<dbReference type="EMBL" id="AZGE01000037">
    <property type="protein sequence ID" value="KRM14176.1"/>
    <property type="molecule type" value="Genomic_DNA"/>
</dbReference>
<dbReference type="EC" id="1.1.1.304" evidence="3"/>
<dbReference type="GO" id="GO:0052588">
    <property type="term" value="F:diacetyl reductase ((S)-acetoin forming) (NAD+) activity"/>
    <property type="evidence" value="ECO:0007669"/>
    <property type="project" value="UniProtKB-EC"/>
</dbReference>
<dbReference type="PRINTS" id="PR00081">
    <property type="entry name" value="GDHRDH"/>
</dbReference>
<proteinExistence type="inferred from homology"/>
<dbReference type="GO" id="GO:0045150">
    <property type="term" value="P:acetoin catabolic process"/>
    <property type="evidence" value="ECO:0007669"/>
    <property type="project" value="InterPro"/>
</dbReference>
<dbReference type="InterPro" id="IPR014007">
    <property type="entry name" value="23BDH"/>
</dbReference>
<dbReference type="NCBIfam" id="NF005559">
    <property type="entry name" value="PRK07231.1"/>
    <property type="match status" value="1"/>
</dbReference>
<sequence>MVASKKVAMVTGAGQGIGRAIALRLAKAGFALSIADLNLANAQKVAQEINQDGGEAMAVELNVADRANFRKAVQTTAAQLGGFDVLVNNAGLGPVTKIEDVTPELFNKVMNVNVAGDMWGIQAALEQFKKKTRSGKEIIGKIINATSQAGVRGNKNELLYSSSKFAVRGLTQVAARDLAKQGITVNAYAPGIVNTPMMRKIAVDQGLAMEDYESLVALNRLSEPDDVAKVVEFLASEQSDYVTGQTILCDGGMQFV</sequence>
<dbReference type="Pfam" id="PF13561">
    <property type="entry name" value="adh_short_C2"/>
    <property type="match status" value="1"/>
</dbReference>
<keyword evidence="5 8" id="KW-0520">NAD</keyword>
<evidence type="ECO:0000256" key="3">
    <source>
        <dbReference type="ARBA" id="ARBA00012848"/>
    </source>
</evidence>
<dbReference type="FunFam" id="3.40.50.720:FF:000084">
    <property type="entry name" value="Short-chain dehydrogenase reductase"/>
    <property type="match status" value="1"/>
</dbReference>
<dbReference type="AlphaFoldDB" id="A0A0R1W8B9"/>
<evidence type="ECO:0000256" key="1">
    <source>
        <dbReference type="ARBA" id="ARBA00003200"/>
    </source>
</evidence>
<feature type="binding site" evidence="8">
    <location>
        <position position="164"/>
    </location>
    <ligand>
        <name>NAD(+)</name>
        <dbReference type="ChEBI" id="CHEBI:57540"/>
    </ligand>
</feature>
<dbReference type="PANTHER" id="PTHR24321">
    <property type="entry name" value="DEHYDROGENASES, SHORT CHAIN"/>
    <property type="match status" value="1"/>
</dbReference>
<dbReference type="PANTHER" id="PTHR24321:SF8">
    <property type="entry name" value="ESTRADIOL 17-BETA-DEHYDROGENASE 8-RELATED"/>
    <property type="match status" value="1"/>
</dbReference>
<dbReference type="InterPro" id="IPR036291">
    <property type="entry name" value="NAD(P)-bd_dom_sf"/>
</dbReference>
<name>A0A0R1W8B9_9LACO</name>
<dbReference type="NCBIfam" id="TIGR02415">
    <property type="entry name" value="23BDH"/>
    <property type="match status" value="1"/>
</dbReference>